<comment type="caution">
    <text evidence="1">The sequence shown here is derived from an EMBL/GenBank/DDBJ whole genome shotgun (WGS) entry which is preliminary data.</text>
</comment>
<name>A0ABU3ILA2_9BACE</name>
<sequence>MNKTQKELLARLMAVTNSLGGSLDGTATCEQKYIDRQHAHMLSYKVIYGLFGDNPNNPYREDDINNAYKAIEEMEKLEQKVYPDRSGFLKDEEK</sequence>
<protein>
    <submittedName>
        <fullName evidence="1">Uncharacterized protein</fullName>
    </submittedName>
</protein>
<dbReference type="Proteomes" id="UP001269297">
    <property type="component" value="Unassembled WGS sequence"/>
</dbReference>
<dbReference type="RefSeq" id="WP_138274415.1">
    <property type="nucleotide sequence ID" value="NZ_JAVSNG010000001.1"/>
</dbReference>
<keyword evidence="2" id="KW-1185">Reference proteome</keyword>
<evidence type="ECO:0000313" key="2">
    <source>
        <dbReference type="Proteomes" id="UP001269297"/>
    </source>
</evidence>
<accession>A0ABU3ILA2</accession>
<dbReference type="EMBL" id="JAVSNG010000001">
    <property type="protein sequence ID" value="MDT4403027.1"/>
    <property type="molecule type" value="Genomic_DNA"/>
</dbReference>
<evidence type="ECO:0000313" key="1">
    <source>
        <dbReference type="EMBL" id="MDT4403027.1"/>
    </source>
</evidence>
<reference evidence="2" key="1">
    <citation type="submission" date="2023-07" db="EMBL/GenBank/DDBJ databases">
        <title>Reintroducing virulent viruses to syntetic microbiomes.</title>
        <authorList>
            <person name="Wilde J."/>
            <person name="Boyes R."/>
            <person name="Robinson A.V."/>
            <person name="Daisley B.A."/>
            <person name="Allen-Vercoe E."/>
        </authorList>
    </citation>
    <scope>NUCLEOTIDE SEQUENCE [LARGE SCALE GENOMIC DNA]</scope>
    <source>
        <strain evidence="2">225S_1D6FAA</strain>
    </source>
</reference>
<proteinExistence type="predicted"/>
<organism evidence="1 2">
    <name type="scientific">Bacteroides koreensis</name>
    <dbReference type="NCBI Taxonomy" id="1912896"/>
    <lineage>
        <taxon>Bacteria</taxon>
        <taxon>Pseudomonadati</taxon>
        <taxon>Bacteroidota</taxon>
        <taxon>Bacteroidia</taxon>
        <taxon>Bacteroidales</taxon>
        <taxon>Bacteroidaceae</taxon>
        <taxon>Bacteroides</taxon>
    </lineage>
</organism>
<gene>
    <name evidence="1" type="ORF">RO706_02205</name>
</gene>